<protein>
    <recommendedName>
        <fullName evidence="9">Pycsar effector protein domain-containing protein</fullName>
    </recommendedName>
</protein>
<evidence type="ECO:0000256" key="6">
    <source>
        <dbReference type="ARBA" id="ARBA00023118"/>
    </source>
</evidence>
<keyword evidence="4" id="KW-0547">Nucleotide-binding</keyword>
<keyword evidence="7 8" id="KW-0472">Membrane</keyword>
<sequence length="181" mass="20542">MTDKFDVLFESLRRTDSYILAADQKAAITLAAGVTFFGIYVSIFFNIMDKHYEDIPIPLSLSVVGIAIGFWIVWFIKVWGVFVPRMLPSKAKSIVSFASIVSSFDSYEMYEKYYRSIADKSPSLIEVDLLENHWICAEICAKKMKAFRLSLTWLSLSLSISLLGLAFLAFYLQFIIGTESP</sequence>
<keyword evidence="6" id="KW-0051">Antiviral defense</keyword>
<evidence type="ECO:0000256" key="1">
    <source>
        <dbReference type="ARBA" id="ARBA00004236"/>
    </source>
</evidence>
<evidence type="ECO:0000313" key="11">
    <source>
        <dbReference type="Proteomes" id="UP000519158"/>
    </source>
</evidence>
<gene>
    <name evidence="10" type="ORF">F0234_00665</name>
</gene>
<evidence type="ECO:0000313" key="10">
    <source>
        <dbReference type="EMBL" id="NOJ11277.1"/>
    </source>
</evidence>
<keyword evidence="5 8" id="KW-1133">Transmembrane helix</keyword>
<comment type="subcellular location">
    <subcellularLocation>
        <location evidence="1">Cell membrane</location>
    </subcellularLocation>
</comment>
<proteinExistence type="predicted"/>
<evidence type="ECO:0000256" key="5">
    <source>
        <dbReference type="ARBA" id="ARBA00022989"/>
    </source>
</evidence>
<comment type="caution">
    <text evidence="10">The sequence shown here is derived from an EMBL/GenBank/DDBJ whole genome shotgun (WGS) entry which is preliminary data.</text>
</comment>
<reference evidence="10 11" key="1">
    <citation type="submission" date="2019-09" db="EMBL/GenBank/DDBJ databases">
        <title>Draft genome sequencing and comparative genomics of hatchery-associated Vibrios.</title>
        <authorList>
            <person name="Kehlet-Delgado H."/>
            <person name="Mueller R.S."/>
        </authorList>
    </citation>
    <scope>NUCLEOTIDE SEQUENCE [LARGE SCALE GENOMIC DNA]</scope>
    <source>
        <strain evidence="10 11">99-70-13A3</strain>
    </source>
</reference>
<keyword evidence="3 8" id="KW-0812">Transmembrane</keyword>
<evidence type="ECO:0000256" key="7">
    <source>
        <dbReference type="ARBA" id="ARBA00023136"/>
    </source>
</evidence>
<accession>A0A7Y4D3M3</accession>
<feature type="domain" description="Pycsar effector protein" evidence="9">
    <location>
        <begin position="8"/>
        <end position="169"/>
    </location>
</feature>
<dbReference type="Pfam" id="PF18967">
    <property type="entry name" value="PycTM"/>
    <property type="match status" value="1"/>
</dbReference>
<evidence type="ECO:0000256" key="4">
    <source>
        <dbReference type="ARBA" id="ARBA00022741"/>
    </source>
</evidence>
<dbReference type="AlphaFoldDB" id="A0A7Y4D3M3"/>
<evidence type="ECO:0000256" key="2">
    <source>
        <dbReference type="ARBA" id="ARBA00022475"/>
    </source>
</evidence>
<feature type="transmembrane region" description="Helical" evidence="8">
    <location>
        <begin position="59"/>
        <end position="82"/>
    </location>
</feature>
<evidence type="ECO:0000256" key="8">
    <source>
        <dbReference type="SAM" id="Phobius"/>
    </source>
</evidence>
<feature type="transmembrane region" description="Helical" evidence="8">
    <location>
        <begin position="26"/>
        <end position="47"/>
    </location>
</feature>
<dbReference type="InterPro" id="IPR043760">
    <property type="entry name" value="PycTM_dom"/>
</dbReference>
<evidence type="ECO:0000259" key="9">
    <source>
        <dbReference type="Pfam" id="PF18967"/>
    </source>
</evidence>
<dbReference type="Proteomes" id="UP000519158">
    <property type="component" value="Unassembled WGS sequence"/>
</dbReference>
<feature type="transmembrane region" description="Helical" evidence="8">
    <location>
        <begin position="151"/>
        <end position="176"/>
    </location>
</feature>
<keyword evidence="2" id="KW-1003">Cell membrane</keyword>
<evidence type="ECO:0000256" key="3">
    <source>
        <dbReference type="ARBA" id="ARBA00022692"/>
    </source>
</evidence>
<dbReference type="EMBL" id="VTXL01000001">
    <property type="protein sequence ID" value="NOJ11277.1"/>
    <property type="molecule type" value="Genomic_DNA"/>
</dbReference>
<dbReference type="RefSeq" id="WP_171327264.1">
    <property type="nucleotide sequence ID" value="NZ_CAWPOP010000001.1"/>
</dbReference>
<organism evidence="10 11">
    <name type="scientific">Vibrio splendidus</name>
    <dbReference type="NCBI Taxonomy" id="29497"/>
    <lineage>
        <taxon>Bacteria</taxon>
        <taxon>Pseudomonadati</taxon>
        <taxon>Pseudomonadota</taxon>
        <taxon>Gammaproteobacteria</taxon>
        <taxon>Vibrionales</taxon>
        <taxon>Vibrionaceae</taxon>
        <taxon>Vibrio</taxon>
    </lineage>
</organism>
<name>A0A7Y4D3M3_VIBSP</name>